<dbReference type="Gene3D" id="3.40.50.1820">
    <property type="entry name" value="alpha/beta hydrolase"/>
    <property type="match status" value="1"/>
</dbReference>
<reference evidence="3" key="1">
    <citation type="submission" date="2020-04" db="EMBL/GenBank/DDBJ databases">
        <authorList>
            <person name="Zhang T."/>
        </authorList>
    </citation>
    <scope>NUCLEOTIDE SEQUENCE</scope>
    <source>
        <strain evidence="3">HKST-UBA79</strain>
    </source>
</reference>
<dbReference type="InterPro" id="IPR050261">
    <property type="entry name" value="FrsA_esterase"/>
</dbReference>
<comment type="caution">
    <text evidence="3">The sequence shown here is derived from an EMBL/GenBank/DDBJ whole genome shotgun (WGS) entry which is preliminary data.</text>
</comment>
<dbReference type="PANTHER" id="PTHR22946">
    <property type="entry name" value="DIENELACTONE HYDROLASE DOMAIN-CONTAINING PROTEIN-RELATED"/>
    <property type="match status" value="1"/>
</dbReference>
<sequence length="339" mass="38770">MRYIVLALVVGLLIAGYIYYSNEKSKVERYPTNISVEKENMEFKKNTQNIQEEYKEGTIPWLKQQTYNPQKLQIENTITSNSDFTSYKVSYKSQDNISIYALMHIPAGDVPQGGWPILIFNHGYIPPEQYSTESSYKDYSESYARKGFIVIKSDYRGHDKSEGKANNSLGRIDYAMDVLNLMETLPSIENANLDKIFMYGHSMGGEVSLVAAEVNNKVKGISLWAPAVKEFPENPAFFLRRPENVARLSEFELALETVPPKDYPMYGAITNLDKLEAPIILHHGTLDESVPYQWAIDLEKELIQADKSVQFYTYQNDNHNLTASFTTVVERDVEFFNSL</sequence>
<accession>A0A955J1T9</accession>
<proteinExistence type="predicted"/>
<dbReference type="InterPro" id="IPR029058">
    <property type="entry name" value="AB_hydrolase_fold"/>
</dbReference>
<dbReference type="Proteomes" id="UP000740557">
    <property type="component" value="Unassembled WGS sequence"/>
</dbReference>
<dbReference type="PANTHER" id="PTHR22946:SF9">
    <property type="entry name" value="POLYKETIDE TRANSFERASE AF380"/>
    <property type="match status" value="1"/>
</dbReference>
<organism evidence="3 4">
    <name type="scientific">candidate division WWE3 bacterium</name>
    <dbReference type="NCBI Taxonomy" id="2053526"/>
    <lineage>
        <taxon>Bacteria</taxon>
        <taxon>Katanobacteria</taxon>
    </lineage>
</organism>
<evidence type="ECO:0000313" key="3">
    <source>
        <dbReference type="EMBL" id="MCA9308161.1"/>
    </source>
</evidence>
<dbReference type="AlphaFoldDB" id="A0A955J1T9"/>
<dbReference type="EMBL" id="JAGQNX010000042">
    <property type="protein sequence ID" value="MCA9308161.1"/>
    <property type="molecule type" value="Genomic_DNA"/>
</dbReference>
<dbReference type="SUPFAM" id="SSF53474">
    <property type="entry name" value="alpha/beta-Hydrolases"/>
    <property type="match status" value="1"/>
</dbReference>
<gene>
    <name evidence="3" type="ORF">KC980_01485</name>
</gene>
<dbReference type="GO" id="GO:0052689">
    <property type="term" value="F:carboxylic ester hydrolase activity"/>
    <property type="evidence" value="ECO:0007669"/>
    <property type="project" value="UniProtKB-ARBA"/>
</dbReference>
<protein>
    <submittedName>
        <fullName evidence="3">Alpha/beta fold hydrolase</fullName>
    </submittedName>
</protein>
<evidence type="ECO:0000259" key="2">
    <source>
        <dbReference type="Pfam" id="PF12146"/>
    </source>
</evidence>
<feature type="domain" description="Serine aminopeptidase S33" evidence="2">
    <location>
        <begin position="134"/>
        <end position="234"/>
    </location>
</feature>
<dbReference type="InterPro" id="IPR022742">
    <property type="entry name" value="Hydrolase_4"/>
</dbReference>
<dbReference type="Pfam" id="PF12146">
    <property type="entry name" value="Hydrolase_4"/>
    <property type="match status" value="1"/>
</dbReference>
<evidence type="ECO:0000313" key="4">
    <source>
        <dbReference type="Proteomes" id="UP000740557"/>
    </source>
</evidence>
<evidence type="ECO:0000256" key="1">
    <source>
        <dbReference type="ARBA" id="ARBA00022801"/>
    </source>
</evidence>
<keyword evidence="1 3" id="KW-0378">Hydrolase</keyword>
<reference evidence="3" key="2">
    <citation type="journal article" date="2021" name="Microbiome">
        <title>Successional dynamics and alternative stable states in a saline activated sludge microbial community over 9 years.</title>
        <authorList>
            <person name="Wang Y."/>
            <person name="Ye J."/>
            <person name="Ju F."/>
            <person name="Liu L."/>
            <person name="Boyd J.A."/>
            <person name="Deng Y."/>
            <person name="Parks D.H."/>
            <person name="Jiang X."/>
            <person name="Yin X."/>
            <person name="Woodcroft B.J."/>
            <person name="Tyson G.W."/>
            <person name="Hugenholtz P."/>
            <person name="Polz M.F."/>
            <person name="Zhang T."/>
        </authorList>
    </citation>
    <scope>NUCLEOTIDE SEQUENCE</scope>
    <source>
        <strain evidence="3">HKST-UBA79</strain>
    </source>
</reference>
<name>A0A955J1T9_UNCKA</name>